<evidence type="ECO:0000256" key="1">
    <source>
        <dbReference type="ARBA" id="ARBA00007039"/>
    </source>
</evidence>
<accession>A0A4P7SN66</accession>
<keyword evidence="2 7" id="KW-0963">Cytoplasm</keyword>
<comment type="subunit">
    <text evidence="7">Fourteen ClpP subunits assemble into 2 heptameric rings which stack back to back to give a disk-like structure with a central cavity, resembling the structure of eukaryotic proteasomes.</text>
</comment>
<comment type="similarity">
    <text evidence="1 7 9">Belongs to the peptidase S14 family.</text>
</comment>
<dbReference type="KEGG" id="celz:E5225_11170"/>
<dbReference type="EMBL" id="CP039291">
    <property type="protein sequence ID" value="QCB94043.1"/>
    <property type="molecule type" value="Genomic_DNA"/>
</dbReference>
<dbReference type="GO" id="GO:0006515">
    <property type="term" value="P:protein quality control for misfolded or incompletely synthesized proteins"/>
    <property type="evidence" value="ECO:0007669"/>
    <property type="project" value="TreeGrafter"/>
</dbReference>
<evidence type="ECO:0000256" key="3">
    <source>
        <dbReference type="ARBA" id="ARBA00022670"/>
    </source>
</evidence>
<evidence type="ECO:0000313" key="12">
    <source>
        <dbReference type="Proteomes" id="UP000296469"/>
    </source>
</evidence>
<evidence type="ECO:0000256" key="8">
    <source>
        <dbReference type="PROSITE-ProRule" id="PRU10086"/>
    </source>
</evidence>
<dbReference type="Pfam" id="PF00574">
    <property type="entry name" value="CLP_protease"/>
    <property type="match status" value="1"/>
</dbReference>
<feature type="active site" evidence="7 8">
    <location>
        <position position="125"/>
    </location>
</feature>
<comment type="function">
    <text evidence="7">Cleaves peptides in various proteins in a process that requires ATP hydrolysis. Has a chymotrypsin-like activity. Plays a major role in the degradation of misfolded proteins.</text>
</comment>
<dbReference type="GO" id="GO:0004176">
    <property type="term" value="F:ATP-dependent peptidase activity"/>
    <property type="evidence" value="ECO:0007669"/>
    <property type="project" value="InterPro"/>
</dbReference>
<keyword evidence="12" id="KW-1185">Reference proteome</keyword>
<keyword evidence="3 7" id="KW-0645">Protease</keyword>
<dbReference type="EC" id="3.4.21.92" evidence="7"/>
<evidence type="ECO:0000256" key="10">
    <source>
        <dbReference type="SAM" id="MobiDB-lite"/>
    </source>
</evidence>
<dbReference type="GO" id="GO:0005737">
    <property type="term" value="C:cytoplasm"/>
    <property type="evidence" value="ECO:0007669"/>
    <property type="project" value="UniProtKB-SubCell"/>
</dbReference>
<dbReference type="AlphaFoldDB" id="A0A4P7SN66"/>
<dbReference type="PANTHER" id="PTHR10381">
    <property type="entry name" value="ATP-DEPENDENT CLP PROTEASE PROTEOLYTIC SUBUNIT"/>
    <property type="match status" value="1"/>
</dbReference>
<dbReference type="InterPro" id="IPR001907">
    <property type="entry name" value="ClpP"/>
</dbReference>
<name>A0A4P7SN66_9CELL</name>
<feature type="region of interest" description="Disordered" evidence="10">
    <location>
        <begin position="198"/>
        <end position="219"/>
    </location>
</feature>
<gene>
    <name evidence="7" type="primary">clpP</name>
    <name evidence="11" type="ORF">E5225_11170</name>
</gene>
<proteinExistence type="inferred from homology"/>
<dbReference type="InterPro" id="IPR029045">
    <property type="entry name" value="ClpP/crotonase-like_dom_sf"/>
</dbReference>
<protein>
    <recommendedName>
        <fullName evidence="7 9">ATP-dependent Clp protease proteolytic subunit</fullName>
        <ecNumber evidence="7">3.4.21.92</ecNumber>
    </recommendedName>
    <alternativeName>
        <fullName evidence="7">Endopeptidase Clp</fullName>
    </alternativeName>
</protein>
<dbReference type="CDD" id="cd07017">
    <property type="entry name" value="S14_ClpP_2"/>
    <property type="match status" value="1"/>
</dbReference>
<evidence type="ECO:0000256" key="5">
    <source>
        <dbReference type="ARBA" id="ARBA00022825"/>
    </source>
</evidence>
<dbReference type="InterPro" id="IPR023562">
    <property type="entry name" value="ClpP/TepA"/>
</dbReference>
<evidence type="ECO:0000256" key="9">
    <source>
        <dbReference type="RuleBase" id="RU003567"/>
    </source>
</evidence>
<dbReference type="GO" id="GO:0051117">
    <property type="term" value="F:ATPase binding"/>
    <property type="evidence" value="ECO:0007669"/>
    <property type="project" value="TreeGrafter"/>
</dbReference>
<dbReference type="PROSITE" id="PS00382">
    <property type="entry name" value="CLP_PROTEASE_HIS"/>
    <property type="match status" value="1"/>
</dbReference>
<keyword evidence="5 7" id="KW-0720">Serine protease</keyword>
<dbReference type="PRINTS" id="PR00127">
    <property type="entry name" value="CLPPROTEASEP"/>
</dbReference>
<dbReference type="InterPro" id="IPR033135">
    <property type="entry name" value="ClpP_His_AS"/>
</dbReference>
<reference evidence="11 12" key="1">
    <citation type="submission" date="2019-04" db="EMBL/GenBank/DDBJ databases">
        <title>Isolation and identification of Cellulomonas shaoxiangyii sp. Nov. isolated from feces of the Tibetan antelopes (Pantholops hodgsonii) in the Qinghai-Tibet plateau of China.</title>
        <authorList>
            <person name="Tian Z."/>
        </authorList>
    </citation>
    <scope>NUCLEOTIDE SEQUENCE [LARGE SCALE GENOMIC DNA]</scope>
    <source>
        <strain evidence="11 12">Z28</strain>
    </source>
</reference>
<comment type="subcellular location">
    <subcellularLocation>
        <location evidence="7">Cytoplasm</location>
    </subcellularLocation>
</comment>
<organism evidence="11 12">
    <name type="scientific">Cellulomonas shaoxiangyii</name>
    <dbReference type="NCBI Taxonomy" id="2566013"/>
    <lineage>
        <taxon>Bacteria</taxon>
        <taxon>Bacillati</taxon>
        <taxon>Actinomycetota</taxon>
        <taxon>Actinomycetes</taxon>
        <taxon>Micrococcales</taxon>
        <taxon>Cellulomonadaceae</taxon>
        <taxon>Cellulomonas</taxon>
    </lineage>
</organism>
<dbReference type="NCBIfam" id="NF009205">
    <property type="entry name" value="PRK12553.1"/>
    <property type="match status" value="1"/>
</dbReference>
<feature type="compositionally biased region" description="Low complexity" evidence="10">
    <location>
        <begin position="205"/>
        <end position="219"/>
    </location>
</feature>
<dbReference type="SUPFAM" id="SSF52096">
    <property type="entry name" value="ClpP/crotonase"/>
    <property type="match status" value="1"/>
</dbReference>
<dbReference type="NCBIfam" id="NF001368">
    <property type="entry name" value="PRK00277.1"/>
    <property type="match status" value="1"/>
</dbReference>
<dbReference type="OrthoDB" id="9802800at2"/>
<dbReference type="GO" id="GO:0009368">
    <property type="term" value="C:endopeptidase Clp complex"/>
    <property type="evidence" value="ECO:0007669"/>
    <property type="project" value="TreeGrafter"/>
</dbReference>
<dbReference type="GO" id="GO:0004252">
    <property type="term" value="F:serine-type endopeptidase activity"/>
    <property type="evidence" value="ECO:0007669"/>
    <property type="project" value="UniProtKB-UniRule"/>
</dbReference>
<dbReference type="Proteomes" id="UP000296469">
    <property type="component" value="Chromosome"/>
</dbReference>
<dbReference type="Gene3D" id="3.90.226.10">
    <property type="entry name" value="2-enoyl-CoA Hydratase, Chain A, domain 1"/>
    <property type="match status" value="1"/>
</dbReference>
<dbReference type="HAMAP" id="MF_00444">
    <property type="entry name" value="ClpP"/>
    <property type="match status" value="1"/>
</dbReference>
<evidence type="ECO:0000313" key="11">
    <source>
        <dbReference type="EMBL" id="QCB94043.1"/>
    </source>
</evidence>
<sequence>MNEQVPAIARAESVGLGLNDSIYNRLLRERIIWLGSEVRDENANAICAQMMLLAAEDPDKDIWLYINSPGGSITAGMAIYDTMQYIKPDVATIAMGMAASMGQFLLSSGAKGKRYATPHARVMMHQPSGGIGGTATDVRINAQLILHMKKVLAELIAEQTGRSVEQINADSDRDRWFTAPEALEYGFIDHVVSSAGSVTGGGGTAPDADGAPDGTGTSA</sequence>
<keyword evidence="4 7" id="KW-0378">Hydrolase</keyword>
<evidence type="ECO:0000256" key="6">
    <source>
        <dbReference type="ARBA" id="ARBA00034021"/>
    </source>
</evidence>
<evidence type="ECO:0000256" key="7">
    <source>
        <dbReference type="HAMAP-Rule" id="MF_00444"/>
    </source>
</evidence>
<comment type="catalytic activity">
    <reaction evidence="6 7 8">
        <text>Hydrolysis of proteins to small peptides in the presence of ATP and magnesium. alpha-casein is the usual test substrate. In the absence of ATP, only oligopeptides shorter than five residues are hydrolyzed (such as succinyl-Leu-Tyr-|-NHMec, and Leu-Tyr-Leu-|-Tyr-Trp, in which cleavage of the -Tyr-|-Leu- and -Tyr-|-Trp bonds also occurs).</text>
        <dbReference type="EC" id="3.4.21.92"/>
    </reaction>
</comment>
<feature type="active site" description="Nucleophile" evidence="7">
    <location>
        <position position="100"/>
    </location>
</feature>
<dbReference type="PANTHER" id="PTHR10381:SF70">
    <property type="entry name" value="ATP-DEPENDENT CLP PROTEASE PROTEOLYTIC SUBUNIT"/>
    <property type="match status" value="1"/>
</dbReference>
<evidence type="ECO:0000256" key="2">
    <source>
        <dbReference type="ARBA" id="ARBA00022490"/>
    </source>
</evidence>
<dbReference type="FunFam" id="3.90.226.10:FF:000002">
    <property type="entry name" value="ATP-dependent Clp protease proteolytic subunit"/>
    <property type="match status" value="1"/>
</dbReference>
<evidence type="ECO:0000256" key="4">
    <source>
        <dbReference type="ARBA" id="ARBA00022801"/>
    </source>
</evidence>
<dbReference type="RefSeq" id="WP_135972694.1">
    <property type="nucleotide sequence ID" value="NZ_CP039291.1"/>
</dbReference>